<gene>
    <name evidence="1" type="ORF">BSK51_21510</name>
</gene>
<keyword evidence="2" id="KW-1185">Reference proteome</keyword>
<dbReference type="EMBL" id="MPTD01000015">
    <property type="protein sequence ID" value="OMD48511.1"/>
    <property type="molecule type" value="Genomic_DNA"/>
</dbReference>
<comment type="caution">
    <text evidence="1">The sequence shown here is derived from an EMBL/GenBank/DDBJ whole genome shotgun (WGS) entry which is preliminary data.</text>
</comment>
<organism evidence="1 2">
    <name type="scientific">Paenibacillus odorifer</name>
    <dbReference type="NCBI Taxonomy" id="189426"/>
    <lineage>
        <taxon>Bacteria</taxon>
        <taxon>Bacillati</taxon>
        <taxon>Bacillota</taxon>
        <taxon>Bacilli</taxon>
        <taxon>Bacillales</taxon>
        <taxon>Paenibacillaceae</taxon>
        <taxon>Paenibacillus</taxon>
    </lineage>
</organism>
<accession>A0ABX3HGJ2</accession>
<evidence type="ECO:0000313" key="1">
    <source>
        <dbReference type="EMBL" id="OMD48511.1"/>
    </source>
</evidence>
<dbReference type="RefSeq" id="WP_076300208.1">
    <property type="nucleotide sequence ID" value="NZ_MPTD01000015.1"/>
</dbReference>
<evidence type="ECO:0000313" key="2">
    <source>
        <dbReference type="Proteomes" id="UP000187313"/>
    </source>
</evidence>
<sequence length="103" mass="12089">MHKLSEIRLYNDFPWAAPVVPDVSEPYFAKPIPWQFPDLLIELIGKMFTEIEEFFNSSDLPIEVAIYEIKEVFGRLEISSFSPYPEVSAIFRKYTELSKGYFE</sequence>
<proteinExistence type="predicted"/>
<dbReference type="Proteomes" id="UP000187313">
    <property type="component" value="Unassembled WGS sequence"/>
</dbReference>
<name>A0ABX3HGJ2_9BACL</name>
<reference evidence="1 2" key="1">
    <citation type="submission" date="2016-10" db="EMBL/GenBank/DDBJ databases">
        <title>Paenibacillus species isolates.</title>
        <authorList>
            <person name="Beno S.M."/>
        </authorList>
    </citation>
    <scope>NUCLEOTIDE SEQUENCE [LARGE SCALE GENOMIC DNA]</scope>
    <source>
        <strain evidence="1 2">FSL R5-0923</strain>
    </source>
</reference>
<protein>
    <submittedName>
        <fullName evidence="1">Uncharacterized protein</fullName>
    </submittedName>
</protein>